<keyword evidence="4" id="KW-1185">Reference proteome</keyword>
<sequence length="138" mass="14211">MNTRLRPLIGAVAILSALGVGVTACGSDSDAPATSSSAQTAVSISSPQDDATTVDITIADGAVTPRNARIEATVGKPVVLYVTSDTADELHVHSTPEHSFEVSAGAQRQRFEFTVAVPGSVAIELHEADVTVATLQVR</sequence>
<dbReference type="PROSITE" id="PS51257">
    <property type="entry name" value="PROKAR_LIPOPROTEIN"/>
    <property type="match status" value="1"/>
</dbReference>
<evidence type="ECO:0008006" key="5">
    <source>
        <dbReference type="Google" id="ProtNLM"/>
    </source>
</evidence>
<gene>
    <name evidence="3" type="ordered locus">Gbro_1607</name>
</gene>
<evidence type="ECO:0000313" key="3">
    <source>
        <dbReference type="EMBL" id="ACY20879.1"/>
    </source>
</evidence>
<dbReference type="HOGENOM" id="CLU_126512_1_0_11"/>
<dbReference type="eggNOG" id="ENOG503328A">
    <property type="taxonomic scope" value="Bacteria"/>
</dbReference>
<evidence type="ECO:0000256" key="2">
    <source>
        <dbReference type="SAM" id="SignalP"/>
    </source>
</evidence>
<dbReference type="RefSeq" id="WP_012833447.1">
    <property type="nucleotide sequence ID" value="NC_013441.1"/>
</dbReference>
<dbReference type="Proteomes" id="UP000001219">
    <property type="component" value="Chromosome"/>
</dbReference>
<proteinExistence type="predicted"/>
<feature type="signal peptide" evidence="2">
    <location>
        <begin position="1"/>
        <end position="26"/>
    </location>
</feature>
<feature type="region of interest" description="Disordered" evidence="1">
    <location>
        <begin position="26"/>
        <end position="46"/>
    </location>
</feature>
<organism evidence="3 4">
    <name type="scientific">Gordonia bronchialis (strain ATCC 25592 / DSM 43247 / BCRC 13721 / JCM 3198 / KCTC 3076 / NBRC 16047 / NCTC 10667)</name>
    <name type="common">Rhodococcus bronchialis</name>
    <dbReference type="NCBI Taxonomy" id="526226"/>
    <lineage>
        <taxon>Bacteria</taxon>
        <taxon>Bacillati</taxon>
        <taxon>Actinomycetota</taxon>
        <taxon>Actinomycetes</taxon>
        <taxon>Mycobacteriales</taxon>
        <taxon>Gordoniaceae</taxon>
        <taxon>Gordonia</taxon>
    </lineage>
</organism>
<protein>
    <recommendedName>
        <fullName evidence="5">EfeO-type cupredoxin-like domain-containing protein</fullName>
    </recommendedName>
</protein>
<dbReference type="KEGG" id="gbr:Gbro_1607"/>
<dbReference type="OrthoDB" id="3748691at2"/>
<reference evidence="3 4" key="2">
    <citation type="journal article" date="2010" name="Stand. Genomic Sci.">
        <title>Complete genome sequence of Gordonia bronchialis type strain (3410).</title>
        <authorList>
            <person name="Ivanova N."/>
            <person name="Sikorski J."/>
            <person name="Jando M."/>
            <person name="Lapidus A."/>
            <person name="Nolan M."/>
            <person name="Lucas S."/>
            <person name="Del Rio T.G."/>
            <person name="Tice H."/>
            <person name="Copeland A."/>
            <person name="Cheng J.F."/>
            <person name="Chen F."/>
            <person name="Bruce D."/>
            <person name="Goodwin L."/>
            <person name="Pitluck S."/>
            <person name="Mavromatis K."/>
            <person name="Ovchinnikova G."/>
            <person name="Pati A."/>
            <person name="Chen A."/>
            <person name="Palaniappan K."/>
            <person name="Land M."/>
            <person name="Hauser L."/>
            <person name="Chang Y.J."/>
            <person name="Jeffries C.D."/>
            <person name="Chain P."/>
            <person name="Saunders E."/>
            <person name="Han C."/>
            <person name="Detter J.C."/>
            <person name="Brettin T."/>
            <person name="Rohde M."/>
            <person name="Goker M."/>
            <person name="Bristow J."/>
            <person name="Eisen J.A."/>
            <person name="Markowitz V."/>
            <person name="Hugenholtz P."/>
            <person name="Klenk H.P."/>
            <person name="Kyrpides N.C."/>
        </authorList>
    </citation>
    <scope>NUCLEOTIDE SEQUENCE [LARGE SCALE GENOMIC DNA]</scope>
    <source>
        <strain evidence="4">ATCC 25592 / DSM 43247 / BCRC 13721 / JCM 3198 / KCTC 3076 / NBRC 16047 / NCTC 10667</strain>
    </source>
</reference>
<dbReference type="STRING" id="526226.Gbro_1607"/>
<keyword evidence="2" id="KW-0732">Signal</keyword>
<dbReference type="AlphaFoldDB" id="D0L7L6"/>
<evidence type="ECO:0000313" key="4">
    <source>
        <dbReference type="Proteomes" id="UP000001219"/>
    </source>
</evidence>
<feature type="compositionally biased region" description="Low complexity" evidence="1">
    <location>
        <begin position="27"/>
        <end position="46"/>
    </location>
</feature>
<evidence type="ECO:0000256" key="1">
    <source>
        <dbReference type="SAM" id="MobiDB-lite"/>
    </source>
</evidence>
<dbReference type="SUPFAM" id="SSF49503">
    <property type="entry name" value="Cupredoxins"/>
    <property type="match status" value="1"/>
</dbReference>
<dbReference type="EMBL" id="CP001802">
    <property type="protein sequence ID" value="ACY20879.1"/>
    <property type="molecule type" value="Genomic_DNA"/>
</dbReference>
<reference evidence="4" key="1">
    <citation type="submission" date="2009-10" db="EMBL/GenBank/DDBJ databases">
        <title>The complete chromosome of Gordonia bronchialis DSM 43247.</title>
        <authorList>
            <consortium name="US DOE Joint Genome Institute (JGI-PGF)"/>
            <person name="Lucas S."/>
            <person name="Copeland A."/>
            <person name="Lapidus A."/>
            <person name="Glavina del Rio T."/>
            <person name="Dalin E."/>
            <person name="Tice H."/>
            <person name="Bruce D."/>
            <person name="Goodwin L."/>
            <person name="Pitluck S."/>
            <person name="Kyrpides N."/>
            <person name="Mavromatis K."/>
            <person name="Ivanova N."/>
            <person name="Ovchinnikova G."/>
            <person name="Saunders E."/>
            <person name="Brettin T."/>
            <person name="Detter J.C."/>
            <person name="Han C."/>
            <person name="Larimer F."/>
            <person name="Land M."/>
            <person name="Hauser L."/>
            <person name="Markowitz V."/>
            <person name="Cheng J.-F."/>
            <person name="Hugenholtz P."/>
            <person name="Woyke T."/>
            <person name="Wu D."/>
            <person name="Jando M."/>
            <person name="Schneider S."/>
            <person name="Goeker M."/>
            <person name="Klenk H.-P."/>
            <person name="Eisen J.A."/>
        </authorList>
    </citation>
    <scope>NUCLEOTIDE SEQUENCE [LARGE SCALE GENOMIC DNA]</scope>
    <source>
        <strain evidence="4">ATCC 25592 / DSM 43247 / BCRC 13721 / JCM 3198 / KCTC 3076 / NBRC 16047 / NCTC 10667</strain>
    </source>
</reference>
<dbReference type="InterPro" id="IPR008972">
    <property type="entry name" value="Cupredoxin"/>
</dbReference>
<feature type="chain" id="PRO_5003009836" description="EfeO-type cupredoxin-like domain-containing protein" evidence="2">
    <location>
        <begin position="27"/>
        <end position="138"/>
    </location>
</feature>
<accession>D0L7L6</accession>
<name>D0L7L6_GORB4</name>
<dbReference type="Gene3D" id="2.60.40.420">
    <property type="entry name" value="Cupredoxins - blue copper proteins"/>
    <property type="match status" value="1"/>
</dbReference>